<sequence length="151" mass="17496">MSAHFTMLGYRHNNLIREYEKYPIAKELSKVLKVAYGSNLTTRPRALTFKFNQYIIQHLDVMKDMIQEVQRAGCELSDEKQVMFVFRLLPEQTLGHVKLVLMRNEQIKIFNSVTSHLKLEVAVESLNVLNKLPLSHMLVIISPIKATVENK</sequence>
<keyword evidence="2" id="KW-1185">Reference proteome</keyword>
<organism evidence="1 2">
    <name type="scientific">Sesamum alatum</name>
    <dbReference type="NCBI Taxonomy" id="300844"/>
    <lineage>
        <taxon>Eukaryota</taxon>
        <taxon>Viridiplantae</taxon>
        <taxon>Streptophyta</taxon>
        <taxon>Embryophyta</taxon>
        <taxon>Tracheophyta</taxon>
        <taxon>Spermatophyta</taxon>
        <taxon>Magnoliopsida</taxon>
        <taxon>eudicotyledons</taxon>
        <taxon>Gunneridae</taxon>
        <taxon>Pentapetalae</taxon>
        <taxon>asterids</taxon>
        <taxon>lamiids</taxon>
        <taxon>Lamiales</taxon>
        <taxon>Pedaliaceae</taxon>
        <taxon>Sesamum</taxon>
    </lineage>
</organism>
<name>A0AAE1Y3H2_9LAMI</name>
<comment type="caution">
    <text evidence="1">The sequence shown here is derived from an EMBL/GenBank/DDBJ whole genome shotgun (WGS) entry which is preliminary data.</text>
</comment>
<dbReference type="Proteomes" id="UP001293254">
    <property type="component" value="Unassembled WGS sequence"/>
</dbReference>
<proteinExistence type="predicted"/>
<gene>
    <name evidence="1" type="ORF">Salat_1888100</name>
</gene>
<evidence type="ECO:0000313" key="2">
    <source>
        <dbReference type="Proteomes" id="UP001293254"/>
    </source>
</evidence>
<accession>A0AAE1Y3H2</accession>
<reference evidence="1" key="2">
    <citation type="journal article" date="2024" name="Plant">
        <title>Genomic evolution and insights into agronomic trait innovations of Sesamum species.</title>
        <authorList>
            <person name="Miao H."/>
            <person name="Wang L."/>
            <person name="Qu L."/>
            <person name="Liu H."/>
            <person name="Sun Y."/>
            <person name="Le M."/>
            <person name="Wang Q."/>
            <person name="Wei S."/>
            <person name="Zheng Y."/>
            <person name="Lin W."/>
            <person name="Duan Y."/>
            <person name="Cao H."/>
            <person name="Xiong S."/>
            <person name="Wang X."/>
            <person name="Wei L."/>
            <person name="Li C."/>
            <person name="Ma Q."/>
            <person name="Ju M."/>
            <person name="Zhao R."/>
            <person name="Li G."/>
            <person name="Mu C."/>
            <person name="Tian Q."/>
            <person name="Mei H."/>
            <person name="Zhang T."/>
            <person name="Gao T."/>
            <person name="Zhang H."/>
        </authorList>
    </citation>
    <scope>NUCLEOTIDE SEQUENCE</scope>
    <source>
        <strain evidence="1">3651</strain>
    </source>
</reference>
<dbReference type="AlphaFoldDB" id="A0AAE1Y3H2"/>
<protein>
    <submittedName>
        <fullName evidence="1">Uncharacterized protein</fullName>
    </submittedName>
</protein>
<dbReference type="EMBL" id="JACGWO010000007">
    <property type="protein sequence ID" value="KAK4423055.1"/>
    <property type="molecule type" value="Genomic_DNA"/>
</dbReference>
<evidence type="ECO:0000313" key="1">
    <source>
        <dbReference type="EMBL" id="KAK4423055.1"/>
    </source>
</evidence>
<reference evidence="1" key="1">
    <citation type="submission" date="2020-06" db="EMBL/GenBank/DDBJ databases">
        <authorList>
            <person name="Li T."/>
            <person name="Hu X."/>
            <person name="Zhang T."/>
            <person name="Song X."/>
            <person name="Zhang H."/>
            <person name="Dai N."/>
            <person name="Sheng W."/>
            <person name="Hou X."/>
            <person name="Wei L."/>
        </authorList>
    </citation>
    <scope>NUCLEOTIDE SEQUENCE</scope>
    <source>
        <strain evidence="1">3651</strain>
        <tissue evidence="1">Leaf</tissue>
    </source>
</reference>